<evidence type="ECO:0000313" key="1">
    <source>
        <dbReference type="EMBL" id="TEB09669.1"/>
    </source>
</evidence>
<reference evidence="1 2" key="1">
    <citation type="journal article" date="2019" name="Nat. Ecol. Evol.">
        <title>Megaphylogeny resolves global patterns of mushroom evolution.</title>
        <authorList>
            <person name="Varga T."/>
            <person name="Krizsan K."/>
            <person name="Foldi C."/>
            <person name="Dima B."/>
            <person name="Sanchez-Garcia M."/>
            <person name="Sanchez-Ramirez S."/>
            <person name="Szollosi G.J."/>
            <person name="Szarkandi J.G."/>
            <person name="Papp V."/>
            <person name="Albert L."/>
            <person name="Andreopoulos W."/>
            <person name="Angelini C."/>
            <person name="Antonin V."/>
            <person name="Barry K.W."/>
            <person name="Bougher N.L."/>
            <person name="Buchanan P."/>
            <person name="Buyck B."/>
            <person name="Bense V."/>
            <person name="Catcheside P."/>
            <person name="Chovatia M."/>
            <person name="Cooper J."/>
            <person name="Damon W."/>
            <person name="Desjardin D."/>
            <person name="Finy P."/>
            <person name="Geml J."/>
            <person name="Haridas S."/>
            <person name="Hughes K."/>
            <person name="Justo A."/>
            <person name="Karasinski D."/>
            <person name="Kautmanova I."/>
            <person name="Kiss B."/>
            <person name="Kocsube S."/>
            <person name="Kotiranta H."/>
            <person name="LaButti K.M."/>
            <person name="Lechner B.E."/>
            <person name="Liimatainen K."/>
            <person name="Lipzen A."/>
            <person name="Lukacs Z."/>
            <person name="Mihaltcheva S."/>
            <person name="Morgado L.N."/>
            <person name="Niskanen T."/>
            <person name="Noordeloos M.E."/>
            <person name="Ohm R.A."/>
            <person name="Ortiz-Santana B."/>
            <person name="Ovrebo C."/>
            <person name="Racz N."/>
            <person name="Riley R."/>
            <person name="Savchenko A."/>
            <person name="Shiryaev A."/>
            <person name="Soop K."/>
            <person name="Spirin V."/>
            <person name="Szebenyi C."/>
            <person name="Tomsovsky M."/>
            <person name="Tulloss R.E."/>
            <person name="Uehling J."/>
            <person name="Grigoriev I.V."/>
            <person name="Vagvolgyi C."/>
            <person name="Papp T."/>
            <person name="Martin F.M."/>
            <person name="Miettinen O."/>
            <person name="Hibbett D.S."/>
            <person name="Nagy L.G."/>
        </authorList>
    </citation>
    <scope>NUCLEOTIDE SEQUENCE [LARGE SCALE GENOMIC DNA]</scope>
    <source>
        <strain evidence="1 2">FP101781</strain>
    </source>
</reference>
<accession>A0A4Y7RLQ8</accession>
<gene>
    <name evidence="1" type="ORF">FA13DRAFT_1059540</name>
</gene>
<sequence length="78" mass="8413">MRLWWDATAKHAASVAVSAPGALTQFSTLLATVLHLQLGRLASILSADMNELKYINKSQSVVFGTLSLPMVEQTISLV</sequence>
<protein>
    <submittedName>
        <fullName evidence="1">Uncharacterized protein</fullName>
    </submittedName>
</protein>
<evidence type="ECO:0000313" key="2">
    <source>
        <dbReference type="Proteomes" id="UP000298030"/>
    </source>
</evidence>
<name>A0A4Y7RLQ8_COPMI</name>
<keyword evidence="2" id="KW-1185">Reference proteome</keyword>
<comment type="caution">
    <text evidence="1">The sequence shown here is derived from an EMBL/GenBank/DDBJ whole genome shotgun (WGS) entry which is preliminary data.</text>
</comment>
<dbReference type="Proteomes" id="UP000298030">
    <property type="component" value="Unassembled WGS sequence"/>
</dbReference>
<organism evidence="1 2">
    <name type="scientific">Coprinellus micaceus</name>
    <name type="common">Glistening ink-cap mushroom</name>
    <name type="synonym">Coprinus micaceus</name>
    <dbReference type="NCBI Taxonomy" id="71717"/>
    <lineage>
        <taxon>Eukaryota</taxon>
        <taxon>Fungi</taxon>
        <taxon>Dikarya</taxon>
        <taxon>Basidiomycota</taxon>
        <taxon>Agaricomycotina</taxon>
        <taxon>Agaricomycetes</taxon>
        <taxon>Agaricomycetidae</taxon>
        <taxon>Agaricales</taxon>
        <taxon>Agaricineae</taxon>
        <taxon>Psathyrellaceae</taxon>
        <taxon>Coprinellus</taxon>
    </lineage>
</organism>
<dbReference type="EMBL" id="QPFP01000494">
    <property type="protein sequence ID" value="TEB09669.1"/>
    <property type="molecule type" value="Genomic_DNA"/>
</dbReference>
<proteinExistence type="predicted"/>
<dbReference type="AlphaFoldDB" id="A0A4Y7RLQ8"/>